<reference evidence="4" key="1">
    <citation type="submission" date="2017-02" db="UniProtKB">
        <authorList>
            <consortium name="WormBaseParasite"/>
        </authorList>
    </citation>
    <scope>IDENTIFICATION</scope>
</reference>
<keyword evidence="3" id="KW-1185">Reference proteome</keyword>
<dbReference type="InterPro" id="IPR035940">
    <property type="entry name" value="CAP_sf"/>
</dbReference>
<keyword evidence="1" id="KW-0732">Signal</keyword>
<dbReference type="Proteomes" id="UP000046392">
    <property type="component" value="Unplaced"/>
</dbReference>
<dbReference type="InterPro" id="IPR014044">
    <property type="entry name" value="CAP_dom"/>
</dbReference>
<evidence type="ECO:0000313" key="3">
    <source>
        <dbReference type="Proteomes" id="UP000046392"/>
    </source>
</evidence>
<dbReference type="InterPro" id="IPR001283">
    <property type="entry name" value="CRISP-related"/>
</dbReference>
<dbReference type="PANTHER" id="PTHR10334">
    <property type="entry name" value="CYSTEINE-RICH SECRETORY PROTEIN-RELATED"/>
    <property type="match status" value="1"/>
</dbReference>
<evidence type="ECO:0000313" key="4">
    <source>
        <dbReference type="WBParaSite" id="SPAL_0000815200.1"/>
    </source>
</evidence>
<dbReference type="WBParaSite" id="SPAL_0000815200.1">
    <property type="protein sequence ID" value="SPAL_0000815200.1"/>
    <property type="gene ID" value="SPAL_0000815200"/>
</dbReference>
<proteinExistence type="predicted"/>
<feature type="domain" description="SCP" evidence="2">
    <location>
        <begin position="86"/>
        <end position="215"/>
    </location>
</feature>
<feature type="signal peptide" evidence="1">
    <location>
        <begin position="1"/>
        <end position="24"/>
    </location>
</feature>
<protein>
    <submittedName>
        <fullName evidence="4">SCP domain-containing protein</fullName>
    </submittedName>
</protein>
<dbReference type="PRINTS" id="PR00837">
    <property type="entry name" value="V5TPXLIKE"/>
</dbReference>
<dbReference type="SMART" id="SM00198">
    <property type="entry name" value="SCP"/>
    <property type="match status" value="1"/>
</dbReference>
<evidence type="ECO:0000256" key="1">
    <source>
        <dbReference type="SAM" id="SignalP"/>
    </source>
</evidence>
<feature type="chain" id="PRO_5005894872" evidence="1">
    <location>
        <begin position="25"/>
        <end position="235"/>
    </location>
</feature>
<accession>A0A0N5BQI8</accession>
<name>A0A0N5BQI8_STREA</name>
<dbReference type="Pfam" id="PF00188">
    <property type="entry name" value="CAP"/>
    <property type="match status" value="1"/>
</dbReference>
<dbReference type="AlphaFoldDB" id="A0A0N5BQI8"/>
<dbReference type="SUPFAM" id="SSF55797">
    <property type="entry name" value="PR-1-like"/>
    <property type="match status" value="1"/>
</dbReference>
<evidence type="ECO:0000259" key="2">
    <source>
        <dbReference type="SMART" id="SM00198"/>
    </source>
</evidence>
<sequence>MKFLFTFVLVFLTISFMFVLPVSSNGPLVCEWKHKSGKSGYDCPNGLFTDNEGDLWGSVARDGYTMLQKVEPDDVMLNNWPIDIANVIQGLYYRINQERQIHRVGQLTVDKNLEKRAQERADELALKNPKYSTKWANGESNAHVNKKDLSKLVDEWYGQRHSYDYNNPEGNYVLQTGDFSQLVWDGSKTIGCGVSNNGPDYYGVCIYNPPGNVRGEYQRNVKKDYATVDLRFGRK</sequence>
<dbReference type="Gene3D" id="3.40.33.10">
    <property type="entry name" value="CAP"/>
    <property type="match status" value="1"/>
</dbReference>
<organism evidence="3 4">
    <name type="scientific">Strongyloides papillosus</name>
    <name type="common">Intestinal threadworm</name>
    <dbReference type="NCBI Taxonomy" id="174720"/>
    <lineage>
        <taxon>Eukaryota</taxon>
        <taxon>Metazoa</taxon>
        <taxon>Ecdysozoa</taxon>
        <taxon>Nematoda</taxon>
        <taxon>Chromadorea</taxon>
        <taxon>Rhabditida</taxon>
        <taxon>Tylenchina</taxon>
        <taxon>Panagrolaimomorpha</taxon>
        <taxon>Strongyloidoidea</taxon>
        <taxon>Strongyloididae</taxon>
        <taxon>Strongyloides</taxon>
    </lineage>
</organism>